<comment type="caution">
    <text evidence="2">The sequence shown here is derived from an EMBL/GenBank/DDBJ whole genome shotgun (WGS) entry which is preliminary data.</text>
</comment>
<dbReference type="AlphaFoldDB" id="A0AAE1BFN8"/>
<protein>
    <submittedName>
        <fullName evidence="2">Uncharacterized protein</fullName>
    </submittedName>
</protein>
<gene>
    <name evidence="2" type="ORF">Pcinc_043412</name>
</gene>
<feature type="compositionally biased region" description="Pro residues" evidence="1">
    <location>
        <begin position="34"/>
        <end position="50"/>
    </location>
</feature>
<proteinExistence type="predicted"/>
<evidence type="ECO:0000256" key="1">
    <source>
        <dbReference type="SAM" id="MobiDB-lite"/>
    </source>
</evidence>
<accession>A0AAE1BFN8</accession>
<keyword evidence="3" id="KW-1185">Reference proteome</keyword>
<reference evidence="2" key="1">
    <citation type="submission" date="2023-10" db="EMBL/GenBank/DDBJ databases">
        <title>Genome assemblies of two species of porcelain crab, Petrolisthes cinctipes and Petrolisthes manimaculis (Anomura: Porcellanidae).</title>
        <authorList>
            <person name="Angst P."/>
        </authorList>
    </citation>
    <scope>NUCLEOTIDE SEQUENCE</scope>
    <source>
        <strain evidence="2">PB745_01</strain>
        <tissue evidence="2">Gill</tissue>
    </source>
</reference>
<feature type="region of interest" description="Disordered" evidence="1">
    <location>
        <begin position="1"/>
        <end position="50"/>
    </location>
</feature>
<name>A0AAE1BFN8_PETCI</name>
<dbReference type="EMBL" id="JAWQEG010008676">
    <property type="protein sequence ID" value="KAK3849847.1"/>
    <property type="molecule type" value="Genomic_DNA"/>
</dbReference>
<evidence type="ECO:0000313" key="2">
    <source>
        <dbReference type="EMBL" id="KAK3849847.1"/>
    </source>
</evidence>
<evidence type="ECO:0000313" key="3">
    <source>
        <dbReference type="Proteomes" id="UP001286313"/>
    </source>
</evidence>
<sequence>MHPSPRLIHTTTSSYSSTPLPAPIHTTTSSYSSTPPPPHPHIHPPTLPHLSPPHPHHHLLLLIHTTTTSYPASYLLVSLLTLPFPHSLTHLLLPFATPHAPLRPHVHSLPAALHRVCKQRNDAIFEEGPGQGKIAASCSDSLIEIHRWGTMPRSTNYCRGN</sequence>
<organism evidence="2 3">
    <name type="scientific">Petrolisthes cinctipes</name>
    <name type="common">Flat porcelain crab</name>
    <dbReference type="NCBI Taxonomy" id="88211"/>
    <lineage>
        <taxon>Eukaryota</taxon>
        <taxon>Metazoa</taxon>
        <taxon>Ecdysozoa</taxon>
        <taxon>Arthropoda</taxon>
        <taxon>Crustacea</taxon>
        <taxon>Multicrustacea</taxon>
        <taxon>Malacostraca</taxon>
        <taxon>Eumalacostraca</taxon>
        <taxon>Eucarida</taxon>
        <taxon>Decapoda</taxon>
        <taxon>Pleocyemata</taxon>
        <taxon>Anomura</taxon>
        <taxon>Galatheoidea</taxon>
        <taxon>Porcellanidae</taxon>
        <taxon>Petrolisthes</taxon>
    </lineage>
</organism>
<feature type="compositionally biased region" description="Low complexity" evidence="1">
    <location>
        <begin position="10"/>
        <end position="33"/>
    </location>
</feature>
<dbReference type="Proteomes" id="UP001286313">
    <property type="component" value="Unassembled WGS sequence"/>
</dbReference>